<dbReference type="OrthoDB" id="3175596at2"/>
<dbReference type="InterPro" id="IPR013011">
    <property type="entry name" value="PTS_EIIB_2"/>
</dbReference>
<evidence type="ECO:0000313" key="9">
    <source>
        <dbReference type="EMBL" id="SKC89652.1"/>
    </source>
</evidence>
<dbReference type="InterPro" id="IPR036634">
    <property type="entry name" value="PRD_sf"/>
</dbReference>
<dbReference type="SUPFAM" id="SSF55804">
    <property type="entry name" value="Phoshotransferase/anion transport protein"/>
    <property type="match status" value="1"/>
</dbReference>
<evidence type="ECO:0000256" key="1">
    <source>
        <dbReference type="ARBA" id="ARBA00022679"/>
    </source>
</evidence>
<dbReference type="Gene3D" id="3.40.50.2300">
    <property type="match status" value="1"/>
</dbReference>
<dbReference type="Gene3D" id="1.10.1790.10">
    <property type="entry name" value="PRD domain"/>
    <property type="match status" value="1"/>
</dbReference>
<dbReference type="InterPro" id="IPR002178">
    <property type="entry name" value="PTS_EIIA_type-2_dom"/>
</dbReference>
<organism evidence="9 10">
    <name type="scientific">Maledivibacter halophilus</name>
    <dbReference type="NCBI Taxonomy" id="36842"/>
    <lineage>
        <taxon>Bacteria</taxon>
        <taxon>Bacillati</taxon>
        <taxon>Bacillota</taxon>
        <taxon>Clostridia</taxon>
        <taxon>Peptostreptococcales</taxon>
        <taxon>Caminicellaceae</taxon>
        <taxon>Maledivibacter</taxon>
    </lineage>
</organism>
<evidence type="ECO:0000259" key="6">
    <source>
        <dbReference type="PROSITE" id="PS51094"/>
    </source>
</evidence>
<evidence type="ECO:0000313" key="10">
    <source>
        <dbReference type="Proteomes" id="UP000190285"/>
    </source>
</evidence>
<keyword evidence="3" id="KW-0805">Transcription regulation</keyword>
<dbReference type="PROSITE" id="PS51099">
    <property type="entry name" value="PTS_EIIB_TYPE_2"/>
    <property type="match status" value="1"/>
</dbReference>
<dbReference type="InterPro" id="IPR050661">
    <property type="entry name" value="BglG_antiterminators"/>
</dbReference>
<keyword evidence="5" id="KW-0804">Transcription</keyword>
<evidence type="ECO:0000259" key="8">
    <source>
        <dbReference type="PROSITE" id="PS51372"/>
    </source>
</evidence>
<feature type="domain" description="PTS EIIA type-2" evidence="6">
    <location>
        <begin position="528"/>
        <end position="671"/>
    </location>
</feature>
<keyword evidence="4" id="KW-0010">Activator</keyword>
<proteinExistence type="predicted"/>
<sequence length="671" mass="77673">MVCINSRQIDIIEWLIKEYKPITIKKMASNYKVSTRTIRYDLELIESWLSENKATLVKVPKKGMKLKALCERDVLLGKLHFLSVENRVLSDKERIKYIVLELLMSSAPLTIENLSDKLFLSKNTIIKTLKGTKRYLKEYSLQLSKSTKGGFCIEGREENIRKLQLSIFLDILDSENISKILREEIDYRNINDLILNYNSFIKIDDMKRLSDCLINIEEEYNYFFTDVDFIKLIFYLVIMINRRKRGNIIGKTSNLLEGTIEYSIAKRLTNRIYRNPVGVEDGEINELAKYIIESKSFNTINELKELSVDEIADKKTIDSTKRLISYIEEAINIDIKDDAQLFNGLVLHLKSAIARIQNNSQIKNIYTDEIKTNYPFVYQVVKETIEKMWDVFGDNVSDNEIAFIALHVRAAYERISEKSSRYTALLICTEGISFLSILSTKIKKEISNLDLIETCSIHDYQNFKKDIDFIISTTPLNVNETDVVTVSPFMSNDDIYKINQLIIQLNKFKVIYKYSYENKERKMLMLKDVLKKGSIKLQVKADDWEEAIKKAGDILVEEDKIENLYVDNMIQSVKDLGPYIVIMPGIAFAHARPDETVKETCMSMITLNKPVKFGSKENDPVSIVFAFGANNEESHLKALQDLAKFLSVEKNFQMLINSTDIDDIYKRIINE</sequence>
<dbReference type="STRING" id="36842.SAMN02194393_05048"/>
<accession>A0A1T5MN83</accession>
<dbReference type="Proteomes" id="UP000190285">
    <property type="component" value="Unassembled WGS sequence"/>
</dbReference>
<dbReference type="Pfam" id="PF05043">
    <property type="entry name" value="Mga"/>
    <property type="match status" value="1"/>
</dbReference>
<dbReference type="InterPro" id="IPR011608">
    <property type="entry name" value="PRD"/>
</dbReference>
<dbReference type="CDD" id="cd05568">
    <property type="entry name" value="PTS_IIB_bgl_like"/>
    <property type="match status" value="1"/>
</dbReference>
<gene>
    <name evidence="9" type="ORF">SAMN02194393_05048</name>
</gene>
<keyword evidence="10" id="KW-1185">Reference proteome</keyword>
<dbReference type="PROSITE" id="PS51094">
    <property type="entry name" value="PTS_EIIA_TYPE_2"/>
    <property type="match status" value="1"/>
</dbReference>
<keyword evidence="1" id="KW-0808">Transferase</keyword>
<dbReference type="Gene3D" id="1.10.10.10">
    <property type="entry name" value="Winged helix-like DNA-binding domain superfamily/Winged helix DNA-binding domain"/>
    <property type="match status" value="1"/>
</dbReference>
<evidence type="ECO:0000259" key="7">
    <source>
        <dbReference type="PROSITE" id="PS51099"/>
    </source>
</evidence>
<dbReference type="GO" id="GO:0009401">
    <property type="term" value="P:phosphoenolpyruvate-dependent sugar phosphotransferase system"/>
    <property type="evidence" value="ECO:0007669"/>
    <property type="project" value="InterPro"/>
</dbReference>
<dbReference type="Pfam" id="PF00874">
    <property type="entry name" value="PRD"/>
    <property type="match status" value="1"/>
</dbReference>
<dbReference type="Gene3D" id="3.40.930.10">
    <property type="entry name" value="Mannitol-specific EII, Chain A"/>
    <property type="match status" value="1"/>
</dbReference>
<protein>
    <submittedName>
        <fullName evidence="9">Transcriptional antiterminator</fullName>
    </submittedName>
</protein>
<dbReference type="RefSeq" id="WP_079495643.1">
    <property type="nucleotide sequence ID" value="NZ_FUZT01000020.1"/>
</dbReference>
<dbReference type="Pfam" id="PF00359">
    <property type="entry name" value="PTS_EIIA_2"/>
    <property type="match status" value="1"/>
</dbReference>
<dbReference type="InterPro" id="IPR036095">
    <property type="entry name" value="PTS_EIIB-like_sf"/>
</dbReference>
<dbReference type="GO" id="GO:0008982">
    <property type="term" value="F:protein-N(PI)-phosphohistidine-sugar phosphotransferase activity"/>
    <property type="evidence" value="ECO:0007669"/>
    <property type="project" value="InterPro"/>
</dbReference>
<dbReference type="InterPro" id="IPR007737">
    <property type="entry name" value="Mga_HTH"/>
</dbReference>
<dbReference type="InterPro" id="IPR013196">
    <property type="entry name" value="HTH_11"/>
</dbReference>
<dbReference type="InterPro" id="IPR036388">
    <property type="entry name" value="WH-like_DNA-bd_sf"/>
</dbReference>
<dbReference type="EMBL" id="FUZT01000020">
    <property type="protein sequence ID" value="SKC89652.1"/>
    <property type="molecule type" value="Genomic_DNA"/>
</dbReference>
<evidence type="ECO:0000256" key="4">
    <source>
        <dbReference type="ARBA" id="ARBA00023159"/>
    </source>
</evidence>
<name>A0A1T5MN83_9FIRM</name>
<reference evidence="9 10" key="1">
    <citation type="submission" date="2017-02" db="EMBL/GenBank/DDBJ databases">
        <authorList>
            <person name="Peterson S.W."/>
        </authorList>
    </citation>
    <scope>NUCLEOTIDE SEQUENCE [LARGE SCALE GENOMIC DNA]</scope>
    <source>
        <strain evidence="9 10">M1</strain>
    </source>
</reference>
<feature type="domain" description="PRD" evidence="8">
    <location>
        <begin position="311"/>
        <end position="418"/>
    </location>
</feature>
<dbReference type="SUPFAM" id="SSF52794">
    <property type="entry name" value="PTS system IIB component-like"/>
    <property type="match status" value="1"/>
</dbReference>
<dbReference type="CDD" id="cd00211">
    <property type="entry name" value="PTS_IIA_fru"/>
    <property type="match status" value="1"/>
</dbReference>
<dbReference type="SUPFAM" id="SSF63520">
    <property type="entry name" value="PTS-regulatory domain, PRD"/>
    <property type="match status" value="2"/>
</dbReference>
<dbReference type="GO" id="GO:0006355">
    <property type="term" value="P:regulation of DNA-templated transcription"/>
    <property type="evidence" value="ECO:0007669"/>
    <property type="project" value="InterPro"/>
</dbReference>
<dbReference type="Pfam" id="PF08279">
    <property type="entry name" value="HTH_11"/>
    <property type="match status" value="1"/>
</dbReference>
<feature type="domain" description="PTS EIIB type-2" evidence="7">
    <location>
        <begin position="422"/>
        <end position="510"/>
    </location>
</feature>
<dbReference type="AlphaFoldDB" id="A0A1T5MN83"/>
<evidence type="ECO:0000256" key="5">
    <source>
        <dbReference type="ARBA" id="ARBA00023163"/>
    </source>
</evidence>
<dbReference type="PANTHER" id="PTHR30185">
    <property type="entry name" value="CRYPTIC BETA-GLUCOSIDE BGL OPERON ANTITERMINATOR"/>
    <property type="match status" value="1"/>
</dbReference>
<evidence type="ECO:0000256" key="2">
    <source>
        <dbReference type="ARBA" id="ARBA00022737"/>
    </source>
</evidence>
<keyword evidence="2" id="KW-0677">Repeat</keyword>
<dbReference type="PANTHER" id="PTHR30185:SF18">
    <property type="entry name" value="TRANSCRIPTIONAL REGULATOR MTLR"/>
    <property type="match status" value="1"/>
</dbReference>
<dbReference type="InterPro" id="IPR016152">
    <property type="entry name" value="PTrfase/Anion_transptr"/>
</dbReference>
<dbReference type="PROSITE" id="PS51372">
    <property type="entry name" value="PRD_2"/>
    <property type="match status" value="1"/>
</dbReference>
<evidence type="ECO:0000256" key="3">
    <source>
        <dbReference type="ARBA" id="ARBA00023015"/>
    </source>
</evidence>